<evidence type="ECO:0000313" key="2">
    <source>
        <dbReference type="EMBL" id="MBA5639764.1"/>
    </source>
</evidence>
<reference evidence="2 3" key="1">
    <citation type="submission" date="2020-07" db="EMBL/GenBank/DDBJ databases">
        <title>Novel species isolated from subtropical streams in China.</title>
        <authorList>
            <person name="Lu H."/>
        </authorList>
    </citation>
    <scope>NUCLEOTIDE SEQUENCE [LARGE SCALE GENOMIC DNA]</scope>
    <source>
        <strain evidence="2 3">LX20W</strain>
    </source>
</reference>
<feature type="domain" description="NAD-dependent epimerase/dehydratase" evidence="1">
    <location>
        <begin position="5"/>
        <end position="227"/>
    </location>
</feature>
<dbReference type="EMBL" id="JACEZT010000019">
    <property type="protein sequence ID" value="MBA5639764.1"/>
    <property type="molecule type" value="Genomic_DNA"/>
</dbReference>
<dbReference type="InterPro" id="IPR036291">
    <property type="entry name" value="NAD(P)-bd_dom_sf"/>
</dbReference>
<dbReference type="RefSeq" id="WP_182166600.1">
    <property type="nucleotide sequence ID" value="NZ_JACEZT010000019.1"/>
</dbReference>
<dbReference type="Proteomes" id="UP000534388">
    <property type="component" value="Unassembled WGS sequence"/>
</dbReference>
<sequence>MKRVAILGASSQIARDLIRSFARQGRTHALLYVRDVAATRRWLADHFIHYPVAPYEEYGREPHEAVLNFVGVGDPQRAAQMGGAIFGVTQQFDDLALEQLRRHPERRYIFLSSGAAYGSTFLQPAGPDTHADITINALTPQEYYSVAKLHAECKHRAHPELAITDLRVFNYFSHTQNLDARFFITDVLRAVRDGTVLQTSPGTMVRDYLHPEDFHQLVECVLRAPPANHAIDCYSAAPIDKLALLAAMERHHGLRYEVAGAGAGAGAGAANGAAIVNATGAKPHYYSLNRQAAELGYQPAYTSLDGILAESAIIVSGTAT</sequence>
<dbReference type="AlphaFoldDB" id="A0A7W2IDT6"/>
<evidence type="ECO:0000259" key="1">
    <source>
        <dbReference type="Pfam" id="PF01370"/>
    </source>
</evidence>
<name>A0A7W2IDT6_9BURK</name>
<dbReference type="InterPro" id="IPR001509">
    <property type="entry name" value="Epimerase_deHydtase"/>
</dbReference>
<dbReference type="SUPFAM" id="SSF51735">
    <property type="entry name" value="NAD(P)-binding Rossmann-fold domains"/>
    <property type="match status" value="1"/>
</dbReference>
<dbReference type="Gene3D" id="3.40.50.720">
    <property type="entry name" value="NAD(P)-binding Rossmann-like Domain"/>
    <property type="match status" value="1"/>
</dbReference>
<proteinExistence type="predicted"/>
<gene>
    <name evidence="2" type="ORF">H3H37_22135</name>
</gene>
<accession>A0A7W2IDT6</accession>
<protein>
    <submittedName>
        <fullName evidence="2">NAD-dependent epimerase/dehydratase family protein</fullName>
    </submittedName>
</protein>
<dbReference type="Pfam" id="PF01370">
    <property type="entry name" value="Epimerase"/>
    <property type="match status" value="1"/>
</dbReference>
<evidence type="ECO:0000313" key="3">
    <source>
        <dbReference type="Proteomes" id="UP000534388"/>
    </source>
</evidence>
<organism evidence="2 3">
    <name type="scientific">Rugamonas brunnea</name>
    <dbReference type="NCBI Taxonomy" id="2758569"/>
    <lineage>
        <taxon>Bacteria</taxon>
        <taxon>Pseudomonadati</taxon>
        <taxon>Pseudomonadota</taxon>
        <taxon>Betaproteobacteria</taxon>
        <taxon>Burkholderiales</taxon>
        <taxon>Oxalobacteraceae</taxon>
        <taxon>Telluria group</taxon>
        <taxon>Rugamonas</taxon>
    </lineage>
</organism>
<comment type="caution">
    <text evidence="2">The sequence shown here is derived from an EMBL/GenBank/DDBJ whole genome shotgun (WGS) entry which is preliminary data.</text>
</comment>
<keyword evidence="3" id="KW-1185">Reference proteome</keyword>